<feature type="region of interest" description="Disordered" evidence="1">
    <location>
        <begin position="98"/>
        <end position="117"/>
    </location>
</feature>
<feature type="compositionally biased region" description="Basic residues" evidence="1">
    <location>
        <begin position="139"/>
        <end position="150"/>
    </location>
</feature>
<dbReference type="EMBL" id="JAVRBK010000002">
    <property type="protein sequence ID" value="KAK5648953.1"/>
    <property type="molecule type" value="Genomic_DNA"/>
</dbReference>
<feature type="region of interest" description="Disordered" evidence="1">
    <location>
        <begin position="1"/>
        <end position="57"/>
    </location>
</feature>
<comment type="caution">
    <text evidence="2">The sequence shown here is derived from an EMBL/GenBank/DDBJ whole genome shotgun (WGS) entry which is preliminary data.</text>
</comment>
<feature type="compositionally biased region" description="Basic residues" evidence="1">
    <location>
        <begin position="360"/>
        <end position="374"/>
    </location>
</feature>
<keyword evidence="3" id="KW-1185">Reference proteome</keyword>
<proteinExistence type="predicted"/>
<accession>A0AAN7ZVI8</accession>
<evidence type="ECO:0000313" key="3">
    <source>
        <dbReference type="Proteomes" id="UP001329430"/>
    </source>
</evidence>
<feature type="region of interest" description="Disordered" evidence="1">
    <location>
        <begin position="132"/>
        <end position="151"/>
    </location>
</feature>
<gene>
    <name evidence="2" type="ORF">RI129_003845</name>
</gene>
<sequence length="485" mass="56498">MKKTARNVRTRNMISVRRQPFRDKSNTKPQGDNDKVPSKQGAIHNKNVKFEQKKSRRKVNNYNELSLVDNATVVTTEKHVPIYLRNAATPEKRLKDPFKFVDSSKRQKNEEDSESDSIIYDKSMQEILRHIKDREKKKEKNKKIKRKAQTKRPVNIETLSTRVTSNPKVNVEQLPLTTSTPVQQKELNNINIVSNIQIQPPNRTPSPFANLDDNYPHDDWDYDLRDEDTQPWRGDNLNLRRNPHWLLLKDSSLPNYNQEMILEPQLIEKFSTTKPVSPKNSLVQAKITDYVESAPKDIEISNASSLFDDDSFSPLKEEPTKRVPFSPVNDDVINSKRRLELDFGFSFDDSDKENVSPVRRSSRKLPMRASPRKLKKVHKEAVERVCKEAKEKDVDKDVNISIPTEHDESVHLFEDLKGENPLKHTYAVKRRKKRIVSITRDNEEGKRKKKKKDLRTPAEEEEFNKWAANFNAMCDEVDQHSLEIT</sequence>
<protein>
    <submittedName>
        <fullName evidence="2">Uncharacterized protein</fullName>
    </submittedName>
</protein>
<feature type="compositionally biased region" description="Basic and acidic residues" evidence="1">
    <location>
        <begin position="98"/>
        <end position="110"/>
    </location>
</feature>
<reference evidence="2 3" key="1">
    <citation type="journal article" date="2024" name="Insects">
        <title>An Improved Chromosome-Level Genome Assembly of the Firefly Pyrocoelia pectoralis.</title>
        <authorList>
            <person name="Fu X."/>
            <person name="Meyer-Rochow V.B."/>
            <person name="Ballantyne L."/>
            <person name="Zhu X."/>
        </authorList>
    </citation>
    <scope>NUCLEOTIDE SEQUENCE [LARGE SCALE GENOMIC DNA]</scope>
    <source>
        <strain evidence="2">XCY_ONT2</strain>
    </source>
</reference>
<feature type="region of interest" description="Disordered" evidence="1">
    <location>
        <begin position="354"/>
        <end position="374"/>
    </location>
</feature>
<dbReference type="Proteomes" id="UP001329430">
    <property type="component" value="Chromosome 2"/>
</dbReference>
<evidence type="ECO:0000256" key="1">
    <source>
        <dbReference type="SAM" id="MobiDB-lite"/>
    </source>
</evidence>
<dbReference type="AlphaFoldDB" id="A0AAN7ZVI8"/>
<name>A0AAN7ZVI8_9COLE</name>
<organism evidence="2 3">
    <name type="scientific">Pyrocoelia pectoralis</name>
    <dbReference type="NCBI Taxonomy" id="417401"/>
    <lineage>
        <taxon>Eukaryota</taxon>
        <taxon>Metazoa</taxon>
        <taxon>Ecdysozoa</taxon>
        <taxon>Arthropoda</taxon>
        <taxon>Hexapoda</taxon>
        <taxon>Insecta</taxon>
        <taxon>Pterygota</taxon>
        <taxon>Neoptera</taxon>
        <taxon>Endopterygota</taxon>
        <taxon>Coleoptera</taxon>
        <taxon>Polyphaga</taxon>
        <taxon>Elateriformia</taxon>
        <taxon>Elateroidea</taxon>
        <taxon>Lampyridae</taxon>
        <taxon>Lampyrinae</taxon>
        <taxon>Pyrocoelia</taxon>
    </lineage>
</organism>
<feature type="region of interest" description="Disordered" evidence="1">
    <location>
        <begin position="438"/>
        <end position="460"/>
    </location>
</feature>
<evidence type="ECO:0000313" key="2">
    <source>
        <dbReference type="EMBL" id="KAK5648953.1"/>
    </source>
</evidence>
<feature type="compositionally biased region" description="Basic and acidic residues" evidence="1">
    <location>
        <begin position="20"/>
        <end position="37"/>
    </location>
</feature>